<feature type="active site" evidence="6">
    <location>
        <position position="14"/>
    </location>
</feature>
<comment type="similarity">
    <text evidence="1">Belongs to the low molecular weight phosphotyrosine protein phosphatase family.</text>
</comment>
<evidence type="ECO:0000256" key="5">
    <source>
        <dbReference type="ARBA" id="ARBA00051722"/>
    </source>
</evidence>
<evidence type="ECO:0000313" key="8">
    <source>
        <dbReference type="EMBL" id="MBC8431199.1"/>
    </source>
</evidence>
<feature type="active site" description="Nucleophile" evidence="6">
    <location>
        <position position="8"/>
    </location>
</feature>
<sequence>MLNVIFVCTGNICRSPMAEGFLRHKWQEMGRQDLNVSSMGTHGLDSSPPEQYAQAVCEEHGCDISSHRSRSLVGDELQKADLIFCMESVHKKFVQTFFPWYRQKVFLLGAWPGKETRKSSIADPMGGSYEDFQRIFTMIRNHIERILPQL</sequence>
<evidence type="ECO:0000256" key="2">
    <source>
        <dbReference type="ARBA" id="ARBA00013064"/>
    </source>
</evidence>
<accession>A0A8J6NWN4</accession>
<dbReference type="InterPro" id="IPR023485">
    <property type="entry name" value="Ptyr_pPase"/>
</dbReference>
<dbReference type="GO" id="GO:0004725">
    <property type="term" value="F:protein tyrosine phosphatase activity"/>
    <property type="evidence" value="ECO:0007669"/>
    <property type="project" value="UniProtKB-EC"/>
</dbReference>
<dbReference type="PANTHER" id="PTHR11717">
    <property type="entry name" value="LOW MOLECULAR WEIGHT PROTEIN TYROSINE PHOSPHATASE"/>
    <property type="match status" value="1"/>
</dbReference>
<reference evidence="8 9" key="1">
    <citation type="submission" date="2020-08" db="EMBL/GenBank/DDBJ databases">
        <title>Bridging the membrane lipid divide: bacteria of the FCB group superphylum have the potential to synthesize archaeal ether lipids.</title>
        <authorList>
            <person name="Villanueva L."/>
            <person name="Von Meijenfeldt F.A.B."/>
            <person name="Westbye A.B."/>
            <person name="Yadav S."/>
            <person name="Hopmans E.C."/>
            <person name="Dutilh B.E."/>
            <person name="Sinninghe Damste J.S."/>
        </authorList>
    </citation>
    <scope>NUCLEOTIDE SEQUENCE [LARGE SCALE GENOMIC DNA]</scope>
    <source>
        <strain evidence="8">NIOZ-UU17</strain>
    </source>
</reference>
<protein>
    <recommendedName>
        <fullName evidence="2">protein-tyrosine-phosphatase</fullName>
        <ecNumber evidence="2">3.1.3.48</ecNumber>
    </recommendedName>
</protein>
<dbReference type="EMBL" id="JACNIG010000122">
    <property type="protein sequence ID" value="MBC8431199.1"/>
    <property type="molecule type" value="Genomic_DNA"/>
</dbReference>
<dbReference type="AlphaFoldDB" id="A0A8J6NWN4"/>
<dbReference type="Proteomes" id="UP000605201">
    <property type="component" value="Unassembled WGS sequence"/>
</dbReference>
<dbReference type="InterPro" id="IPR036196">
    <property type="entry name" value="Ptyr_pPase_sf"/>
</dbReference>
<dbReference type="EC" id="3.1.3.48" evidence="2"/>
<name>A0A8J6NWN4_9BACT</name>
<evidence type="ECO:0000313" key="9">
    <source>
        <dbReference type="Proteomes" id="UP000605201"/>
    </source>
</evidence>
<organism evidence="8 9">
    <name type="scientific">Candidatus Desulfatibia vada</name>
    <dbReference type="NCBI Taxonomy" id="2841696"/>
    <lineage>
        <taxon>Bacteria</taxon>
        <taxon>Pseudomonadati</taxon>
        <taxon>Thermodesulfobacteriota</taxon>
        <taxon>Desulfobacteria</taxon>
        <taxon>Desulfobacterales</taxon>
        <taxon>Desulfobacterales incertae sedis</taxon>
        <taxon>Candidatus Desulfatibia</taxon>
    </lineage>
</organism>
<dbReference type="Gene3D" id="3.40.50.2300">
    <property type="match status" value="1"/>
</dbReference>
<dbReference type="Pfam" id="PF01451">
    <property type="entry name" value="LMWPc"/>
    <property type="match status" value="1"/>
</dbReference>
<dbReference type="PRINTS" id="PR00719">
    <property type="entry name" value="LMWPTPASE"/>
</dbReference>
<comment type="catalytic activity">
    <reaction evidence="5">
        <text>O-phospho-L-tyrosyl-[protein] + H2O = L-tyrosyl-[protein] + phosphate</text>
        <dbReference type="Rhea" id="RHEA:10684"/>
        <dbReference type="Rhea" id="RHEA-COMP:10136"/>
        <dbReference type="Rhea" id="RHEA-COMP:20101"/>
        <dbReference type="ChEBI" id="CHEBI:15377"/>
        <dbReference type="ChEBI" id="CHEBI:43474"/>
        <dbReference type="ChEBI" id="CHEBI:46858"/>
        <dbReference type="ChEBI" id="CHEBI:61978"/>
        <dbReference type="EC" id="3.1.3.48"/>
    </reaction>
</comment>
<dbReference type="InterPro" id="IPR017867">
    <property type="entry name" value="Tyr_phospatase_low_mol_wt"/>
</dbReference>
<evidence type="ECO:0000256" key="4">
    <source>
        <dbReference type="ARBA" id="ARBA00022912"/>
    </source>
</evidence>
<keyword evidence="3" id="KW-0378">Hydrolase</keyword>
<comment type="caution">
    <text evidence="8">The sequence shown here is derived from an EMBL/GenBank/DDBJ whole genome shotgun (WGS) entry which is preliminary data.</text>
</comment>
<feature type="domain" description="Phosphotyrosine protein phosphatase I" evidence="7">
    <location>
        <begin position="2"/>
        <end position="149"/>
    </location>
</feature>
<evidence type="ECO:0000256" key="3">
    <source>
        <dbReference type="ARBA" id="ARBA00022801"/>
    </source>
</evidence>
<gene>
    <name evidence="8" type="ORF">H8D96_04695</name>
</gene>
<evidence type="ECO:0000256" key="1">
    <source>
        <dbReference type="ARBA" id="ARBA00011063"/>
    </source>
</evidence>
<dbReference type="SUPFAM" id="SSF52788">
    <property type="entry name" value="Phosphotyrosine protein phosphatases I"/>
    <property type="match status" value="1"/>
</dbReference>
<evidence type="ECO:0000256" key="6">
    <source>
        <dbReference type="PIRSR" id="PIRSR617867-1"/>
    </source>
</evidence>
<dbReference type="SMART" id="SM00226">
    <property type="entry name" value="LMWPc"/>
    <property type="match status" value="1"/>
</dbReference>
<dbReference type="InterPro" id="IPR050438">
    <property type="entry name" value="LMW_PTPase"/>
</dbReference>
<evidence type="ECO:0000259" key="7">
    <source>
        <dbReference type="SMART" id="SM00226"/>
    </source>
</evidence>
<feature type="active site" description="Proton donor" evidence="6">
    <location>
        <position position="123"/>
    </location>
</feature>
<keyword evidence="4" id="KW-0904">Protein phosphatase</keyword>
<proteinExistence type="inferred from homology"/>
<dbReference type="PANTHER" id="PTHR11717:SF31">
    <property type="entry name" value="LOW MOLECULAR WEIGHT PROTEIN-TYROSINE-PHOSPHATASE ETP-RELATED"/>
    <property type="match status" value="1"/>
</dbReference>